<dbReference type="KEGG" id="scn:Solca_3759"/>
<evidence type="ECO:0000256" key="2">
    <source>
        <dbReference type="SAM" id="SignalP"/>
    </source>
</evidence>
<dbReference type="NCBIfam" id="TIGR00976">
    <property type="entry name" value="CocE_NonD"/>
    <property type="match status" value="1"/>
</dbReference>
<dbReference type="SMART" id="SM00939">
    <property type="entry name" value="PepX_C"/>
    <property type="match status" value="1"/>
</dbReference>
<name>H8KMG4_SOLCM</name>
<dbReference type="SUPFAM" id="SSF53474">
    <property type="entry name" value="alpha/beta-Hydrolases"/>
    <property type="match status" value="1"/>
</dbReference>
<dbReference type="InterPro" id="IPR029058">
    <property type="entry name" value="AB_hydrolase_fold"/>
</dbReference>
<gene>
    <name evidence="4" type="ordered locus">Solca_3759</name>
</gene>
<feature type="chain" id="PRO_5003613185" evidence="2">
    <location>
        <begin position="24"/>
        <end position="623"/>
    </location>
</feature>
<accession>H8KMG4</accession>
<dbReference type="InterPro" id="IPR000383">
    <property type="entry name" value="Xaa-Pro-like_dom"/>
</dbReference>
<dbReference type="Gene3D" id="2.60.120.260">
    <property type="entry name" value="Galactose-binding domain-like"/>
    <property type="match status" value="1"/>
</dbReference>
<dbReference type="Gene3D" id="3.40.50.1820">
    <property type="entry name" value="alpha/beta hydrolase"/>
    <property type="match status" value="1"/>
</dbReference>
<dbReference type="Pfam" id="PF02129">
    <property type="entry name" value="Peptidase_S15"/>
    <property type="match status" value="1"/>
</dbReference>
<dbReference type="InterPro" id="IPR013736">
    <property type="entry name" value="Xaa-Pro_dipept_C"/>
</dbReference>
<sequence length="623" mass="70948">MKKIYYLFVALFLFMSISFSAVAQESDSAFVINNYEKKECQITMRDGKKLFTIVYSPKDKTKKYPFLLNRTPYSIGPYGEGKYKLTLGPSPFALREGFIFVYQDVRGKFMSEGEYENIRPQLTTKSKTAIDESTDTYDTVDWLVKNVANNNGKIGVYGISYPGFYSTTAALSGHPAIKAVSPQAPVTNWFLGDDFHHNGAFFMMDAFAFYSSFGLPRPIPVTEWPRGYQMKSSDAYNFYLSKGALKNIEAEMFKGNVAFYKDMVAHPDYDSFWKARDIRQFMKDIKPAMLVVGGFFDAEDCWGALETYKTIEKNNPKTTNTLVMGPWFHGGWMRSDGSYFGDIKFGSATSIWYQQNVELPFFVYHLKGVGSPDIPEALTFDIGADKWQKFAAWPPVESKQKTLYFQSNGKLAFDAPTTANGSDEYISDPSKPVPYQDGVGIKRTREYMIDDQRFASRRPDVLVYETNVLEKDITLAGPLNADLFISTTGTDGDFIVKVIDVYPDSLKSYQLNNKEVLIGGYQMLVRGEVMRARYRNSYEKPEALTPGKTEQVKFYLPDVMHTFKKGHKIMVQVQSTWFPLVDRNPQKFVENIYQANDDDFQKATIRVMHQNNASSGLHITVIE</sequence>
<reference evidence="4" key="1">
    <citation type="submission" date="2012-02" db="EMBL/GenBank/DDBJ databases">
        <title>The complete genome of Solitalea canadensis DSM 3403.</title>
        <authorList>
            <consortium name="US DOE Joint Genome Institute (JGI-PGF)"/>
            <person name="Lucas S."/>
            <person name="Copeland A."/>
            <person name="Lapidus A."/>
            <person name="Glavina del Rio T."/>
            <person name="Dalin E."/>
            <person name="Tice H."/>
            <person name="Bruce D."/>
            <person name="Goodwin L."/>
            <person name="Pitluck S."/>
            <person name="Peters L."/>
            <person name="Ovchinnikova G."/>
            <person name="Lu M."/>
            <person name="Kyrpides N."/>
            <person name="Mavromatis K."/>
            <person name="Ivanova N."/>
            <person name="Brettin T."/>
            <person name="Detter J.C."/>
            <person name="Han C."/>
            <person name="Larimer F."/>
            <person name="Land M."/>
            <person name="Hauser L."/>
            <person name="Markowitz V."/>
            <person name="Cheng J.-F."/>
            <person name="Hugenholtz P."/>
            <person name="Woyke T."/>
            <person name="Wu D."/>
            <person name="Spring S."/>
            <person name="Schroeder M."/>
            <person name="Kopitz M."/>
            <person name="Brambilla E."/>
            <person name="Klenk H.-P."/>
            <person name="Eisen J.A."/>
        </authorList>
    </citation>
    <scope>NUCLEOTIDE SEQUENCE</scope>
    <source>
        <strain evidence="4">DSM 3403</strain>
    </source>
</reference>
<dbReference type="RefSeq" id="WP_014681982.1">
    <property type="nucleotide sequence ID" value="NC_017770.1"/>
</dbReference>
<evidence type="ECO:0000313" key="5">
    <source>
        <dbReference type="Proteomes" id="UP000007590"/>
    </source>
</evidence>
<dbReference type="Pfam" id="PF08530">
    <property type="entry name" value="PepX_C"/>
    <property type="match status" value="1"/>
</dbReference>
<dbReference type="InterPro" id="IPR005674">
    <property type="entry name" value="CocE/Ser_esterase"/>
</dbReference>
<evidence type="ECO:0000259" key="3">
    <source>
        <dbReference type="SMART" id="SM00939"/>
    </source>
</evidence>
<dbReference type="HOGENOM" id="CLU_015590_5_0_10"/>
<dbReference type="AlphaFoldDB" id="H8KMG4"/>
<dbReference type="STRING" id="929556.Solca_3759"/>
<dbReference type="OrthoDB" id="319764at2"/>
<dbReference type="GO" id="GO:0008239">
    <property type="term" value="F:dipeptidyl-peptidase activity"/>
    <property type="evidence" value="ECO:0007669"/>
    <property type="project" value="InterPro"/>
</dbReference>
<dbReference type="Gene3D" id="1.10.3020.10">
    <property type="entry name" value="alpha-amino acid ester hydrolase ( Helical cap domain)"/>
    <property type="match status" value="1"/>
</dbReference>
<proteinExistence type="predicted"/>
<keyword evidence="5" id="KW-1185">Reference proteome</keyword>
<dbReference type="SUPFAM" id="SSF49785">
    <property type="entry name" value="Galactose-binding domain-like"/>
    <property type="match status" value="1"/>
</dbReference>
<protein>
    <submittedName>
        <fullName evidence="4">Putative hydrolase, CocE/NonD family</fullName>
    </submittedName>
</protein>
<feature type="signal peptide" evidence="2">
    <location>
        <begin position="1"/>
        <end position="23"/>
    </location>
</feature>
<feature type="domain" description="Xaa-Pro dipeptidyl-peptidase C-terminal" evidence="3">
    <location>
        <begin position="359"/>
        <end position="618"/>
    </location>
</feature>
<dbReference type="eggNOG" id="COG2936">
    <property type="taxonomic scope" value="Bacteria"/>
</dbReference>
<dbReference type="InterPro" id="IPR008979">
    <property type="entry name" value="Galactose-bd-like_sf"/>
</dbReference>
<keyword evidence="1 4" id="KW-0378">Hydrolase</keyword>
<keyword evidence="2" id="KW-0732">Signal</keyword>
<organism evidence="4 5">
    <name type="scientific">Solitalea canadensis (strain ATCC 29591 / DSM 3403 / JCM 21819 / LMG 8368 / NBRC 15130 / NCIMB 12057 / USAM 9D)</name>
    <name type="common">Flexibacter canadensis</name>
    <dbReference type="NCBI Taxonomy" id="929556"/>
    <lineage>
        <taxon>Bacteria</taxon>
        <taxon>Pseudomonadati</taxon>
        <taxon>Bacteroidota</taxon>
        <taxon>Sphingobacteriia</taxon>
        <taxon>Sphingobacteriales</taxon>
        <taxon>Sphingobacteriaceae</taxon>
        <taxon>Solitalea</taxon>
    </lineage>
</organism>
<evidence type="ECO:0000313" key="4">
    <source>
        <dbReference type="EMBL" id="AFD08759.1"/>
    </source>
</evidence>
<dbReference type="Proteomes" id="UP000007590">
    <property type="component" value="Chromosome"/>
</dbReference>
<evidence type="ECO:0000256" key="1">
    <source>
        <dbReference type="ARBA" id="ARBA00022801"/>
    </source>
</evidence>
<dbReference type="EMBL" id="CP003349">
    <property type="protein sequence ID" value="AFD08759.1"/>
    <property type="molecule type" value="Genomic_DNA"/>
</dbReference>